<dbReference type="InterPro" id="IPR001296">
    <property type="entry name" value="Glyco_trans_1"/>
</dbReference>
<sequence length="385" mass="44070">MKKVLQISKYYYPFIGGTEQVVRDIVSSLKKNDDIQQKVLCFNEDATTDGVTTKKGETITEYVDDVEIIRCGYIAKISSQSISCSLPSVLKKILNEFEPDIIIFHYPNPFVANYLLKDKRHNFKLVIYWHLDITRQKLLGKMFHSQNIRLIKRADKIIGATPKHINESAYTSYFGGKKEVLPYAIDEERLKISDEEKQKALEIRRKYNDEMICFFIGRHVPYKGLEYLIEASKHINGNVKTIIAGTGVLTKELKIRAANNTKIEFVGKITDSEWRAYLWACDVFCFPSITRNEGFGLALAEGMYYGKPAVTFKIVGSGVNYVNLDGVTGIECTNSNSKAYADAICKLYEDVDLRERYGKNARNRVLENFTYNSFEKNILKLVETL</sequence>
<dbReference type="STRING" id="99656.SAMN05421659_11847"/>
<keyword evidence="3" id="KW-0808">Transferase</keyword>
<evidence type="ECO:0000313" key="4">
    <source>
        <dbReference type="Proteomes" id="UP000199701"/>
    </source>
</evidence>
<dbReference type="Gene3D" id="3.40.50.2000">
    <property type="entry name" value="Glycogen Phosphorylase B"/>
    <property type="match status" value="2"/>
</dbReference>
<evidence type="ECO:0000313" key="3">
    <source>
        <dbReference type="EMBL" id="SEW41960.1"/>
    </source>
</evidence>
<gene>
    <name evidence="3" type="ORF">SAMN05421659_11847</name>
</gene>
<dbReference type="Proteomes" id="UP000199701">
    <property type="component" value="Unassembled WGS sequence"/>
</dbReference>
<evidence type="ECO:0000259" key="2">
    <source>
        <dbReference type="Pfam" id="PF13439"/>
    </source>
</evidence>
<dbReference type="InterPro" id="IPR050194">
    <property type="entry name" value="Glycosyltransferase_grp1"/>
</dbReference>
<keyword evidence="4" id="KW-1185">Reference proteome</keyword>
<dbReference type="PANTHER" id="PTHR45947:SF3">
    <property type="entry name" value="SULFOQUINOVOSYL TRANSFERASE SQD2"/>
    <property type="match status" value="1"/>
</dbReference>
<dbReference type="InterPro" id="IPR028098">
    <property type="entry name" value="Glyco_trans_4-like_N"/>
</dbReference>
<accession>A0A1I0RM02</accession>
<dbReference type="AlphaFoldDB" id="A0A1I0RM02"/>
<dbReference type="Pfam" id="PF00534">
    <property type="entry name" value="Glycos_transf_1"/>
    <property type="match status" value="1"/>
</dbReference>
<evidence type="ECO:0000259" key="1">
    <source>
        <dbReference type="Pfam" id="PF00534"/>
    </source>
</evidence>
<dbReference type="GO" id="GO:0016757">
    <property type="term" value="F:glycosyltransferase activity"/>
    <property type="evidence" value="ECO:0007669"/>
    <property type="project" value="UniProtKB-KW"/>
</dbReference>
<reference evidence="3 4" key="1">
    <citation type="submission" date="2016-10" db="EMBL/GenBank/DDBJ databases">
        <authorList>
            <person name="de Groot N.N."/>
        </authorList>
    </citation>
    <scope>NUCLEOTIDE SEQUENCE [LARGE SCALE GENOMIC DNA]</scope>
    <source>
        <strain evidence="3 4">DSM 9179</strain>
    </source>
</reference>
<dbReference type="RefSeq" id="WP_092456908.1">
    <property type="nucleotide sequence ID" value="NZ_FOJI01000018.1"/>
</dbReference>
<organism evidence="3 4">
    <name type="scientific">[Clostridium] fimetarium</name>
    <dbReference type="NCBI Taxonomy" id="99656"/>
    <lineage>
        <taxon>Bacteria</taxon>
        <taxon>Bacillati</taxon>
        <taxon>Bacillota</taxon>
        <taxon>Clostridia</taxon>
        <taxon>Lachnospirales</taxon>
        <taxon>Lachnospiraceae</taxon>
    </lineage>
</organism>
<feature type="domain" description="Glycosyltransferase subfamily 4-like N-terminal" evidence="2">
    <location>
        <begin position="15"/>
        <end position="188"/>
    </location>
</feature>
<protein>
    <submittedName>
        <fullName evidence="3">Rhamnosyl/mannosyltransferase</fullName>
    </submittedName>
</protein>
<proteinExistence type="predicted"/>
<dbReference type="Pfam" id="PF13439">
    <property type="entry name" value="Glyco_transf_4"/>
    <property type="match status" value="1"/>
</dbReference>
<dbReference type="EMBL" id="FOJI01000018">
    <property type="protein sequence ID" value="SEW41960.1"/>
    <property type="molecule type" value="Genomic_DNA"/>
</dbReference>
<dbReference type="OrthoDB" id="9771846at2"/>
<dbReference type="PANTHER" id="PTHR45947">
    <property type="entry name" value="SULFOQUINOVOSYL TRANSFERASE SQD2"/>
    <property type="match status" value="1"/>
</dbReference>
<dbReference type="SUPFAM" id="SSF53756">
    <property type="entry name" value="UDP-Glycosyltransferase/glycogen phosphorylase"/>
    <property type="match status" value="1"/>
</dbReference>
<feature type="domain" description="Glycosyl transferase family 1" evidence="1">
    <location>
        <begin position="199"/>
        <end position="364"/>
    </location>
</feature>
<keyword evidence="3" id="KW-0328">Glycosyltransferase</keyword>
<name>A0A1I0RM02_9FIRM</name>